<dbReference type="AlphaFoldDB" id="D5GIA0"/>
<keyword evidence="2" id="KW-1185">Reference proteome</keyword>
<gene>
    <name evidence="1" type="ORF">GSTUM_00008361001</name>
</gene>
<accession>D5GIA0</accession>
<reference evidence="1 2" key="1">
    <citation type="journal article" date="2010" name="Nature">
        <title>Perigord black truffle genome uncovers evolutionary origins and mechanisms of symbiosis.</title>
        <authorList>
            <person name="Martin F."/>
            <person name="Kohler A."/>
            <person name="Murat C."/>
            <person name="Balestrini R."/>
            <person name="Coutinho P.M."/>
            <person name="Jaillon O."/>
            <person name="Montanini B."/>
            <person name="Morin E."/>
            <person name="Noel B."/>
            <person name="Percudani R."/>
            <person name="Porcel B."/>
            <person name="Rubini A."/>
            <person name="Amicucci A."/>
            <person name="Amselem J."/>
            <person name="Anthouard V."/>
            <person name="Arcioni S."/>
            <person name="Artiguenave F."/>
            <person name="Aury J.M."/>
            <person name="Ballario P."/>
            <person name="Bolchi A."/>
            <person name="Brenna A."/>
            <person name="Brun A."/>
            <person name="Buee M."/>
            <person name="Cantarel B."/>
            <person name="Chevalier G."/>
            <person name="Couloux A."/>
            <person name="Da Silva C."/>
            <person name="Denoeud F."/>
            <person name="Duplessis S."/>
            <person name="Ghignone S."/>
            <person name="Hilselberger B."/>
            <person name="Iotti M."/>
            <person name="Marcais B."/>
            <person name="Mello A."/>
            <person name="Miranda M."/>
            <person name="Pacioni G."/>
            <person name="Quesneville H."/>
            <person name="Riccioni C."/>
            <person name="Ruotolo R."/>
            <person name="Splivallo R."/>
            <person name="Stocchi V."/>
            <person name="Tisserant E."/>
            <person name="Viscomi A.R."/>
            <person name="Zambonelli A."/>
            <person name="Zampieri E."/>
            <person name="Henrissat B."/>
            <person name="Lebrun M.H."/>
            <person name="Paolocci F."/>
            <person name="Bonfante P."/>
            <person name="Ottonello S."/>
            <person name="Wincker P."/>
        </authorList>
    </citation>
    <scope>NUCLEOTIDE SEQUENCE [LARGE SCALE GENOMIC DNA]</scope>
    <source>
        <strain evidence="1 2">Mel28</strain>
    </source>
</reference>
<name>D5GIA0_TUBMM</name>
<proteinExistence type="predicted"/>
<dbReference type="Proteomes" id="UP000006911">
    <property type="component" value="Unassembled WGS sequence"/>
</dbReference>
<dbReference type="KEGG" id="tml:GSTUM_00008361001"/>
<dbReference type="GeneID" id="9181961"/>
<organism evidence="1 2">
    <name type="scientific">Tuber melanosporum (strain Mel28)</name>
    <name type="common">Perigord black truffle</name>
    <dbReference type="NCBI Taxonomy" id="656061"/>
    <lineage>
        <taxon>Eukaryota</taxon>
        <taxon>Fungi</taxon>
        <taxon>Dikarya</taxon>
        <taxon>Ascomycota</taxon>
        <taxon>Pezizomycotina</taxon>
        <taxon>Pezizomycetes</taxon>
        <taxon>Pezizales</taxon>
        <taxon>Tuberaceae</taxon>
        <taxon>Tuber</taxon>
    </lineage>
</organism>
<dbReference type="InParanoid" id="D5GIA0"/>
<dbReference type="EMBL" id="FN430324">
    <property type="protein sequence ID" value="CAZ84243.1"/>
    <property type="molecule type" value="Genomic_DNA"/>
</dbReference>
<protein>
    <submittedName>
        <fullName evidence="1">(Perigord truffle) hypothetical protein</fullName>
    </submittedName>
</protein>
<dbReference type="HOGENOM" id="CLU_1455408_0_0_1"/>
<sequence>MCIVILEKLPLPFHNRLESSGGIAVIISRSFVNFDPDPPFCFVILLDFPLVFFTILHQHLLISVASSPPYSPNLPPNLSNLLPPMISLPELLQVPRNPPADSFTPPSSYDPRSLSNFPPFSLIPGDDSLINLFLNIADLLHYLANNPYPFTYTDSPLSSNRLINRVHHTKPFFHKVCHRSWHCLGE</sequence>
<dbReference type="RefSeq" id="XP_002840052.1">
    <property type="nucleotide sequence ID" value="XM_002840006.1"/>
</dbReference>
<evidence type="ECO:0000313" key="1">
    <source>
        <dbReference type="EMBL" id="CAZ84243.1"/>
    </source>
</evidence>
<evidence type="ECO:0000313" key="2">
    <source>
        <dbReference type="Proteomes" id="UP000006911"/>
    </source>
</evidence>